<dbReference type="PATRIC" id="fig|336566.3.peg.2435"/>
<reference evidence="3 4" key="1">
    <citation type="submission" date="2015-05" db="EMBL/GenBank/DDBJ databases">
        <title>Genome sequencing and analysis of members of genus Stenotrophomonas.</title>
        <authorList>
            <person name="Patil P.P."/>
            <person name="Midha S."/>
            <person name="Patil P.B."/>
        </authorList>
    </citation>
    <scope>NUCLEOTIDE SEQUENCE [LARGE SCALE GENOMIC DNA]</scope>
    <source>
        <strain evidence="3 4">DSM 24757</strain>
    </source>
</reference>
<name>A0A0R0DB55_9GAMM</name>
<keyword evidence="1" id="KW-0812">Transmembrane</keyword>
<evidence type="ECO:0000256" key="1">
    <source>
        <dbReference type="SAM" id="Phobius"/>
    </source>
</evidence>
<protein>
    <submittedName>
        <fullName evidence="3">Membrane protein</fullName>
    </submittedName>
</protein>
<organism evidence="3 4">
    <name type="scientific">Stenotrophomonas ginsengisoli</name>
    <dbReference type="NCBI Taxonomy" id="336566"/>
    <lineage>
        <taxon>Bacteria</taxon>
        <taxon>Pseudomonadati</taxon>
        <taxon>Pseudomonadota</taxon>
        <taxon>Gammaproteobacteria</taxon>
        <taxon>Lysobacterales</taxon>
        <taxon>Lysobacteraceae</taxon>
        <taxon>Stenotrophomonas</taxon>
    </lineage>
</organism>
<keyword evidence="1" id="KW-1133">Transmembrane helix</keyword>
<sequence length="94" mass="9708">MVNTPAVSTTNGYAVVALTLGILGWTLIPFLGSIGAIIFGHIARGQIRRQPQDGDGLALAGLILGWISVGLWLIGVICFILFFGGLAALAAMNA</sequence>
<feature type="transmembrane region" description="Helical" evidence="1">
    <location>
        <begin position="59"/>
        <end position="92"/>
    </location>
</feature>
<dbReference type="STRING" id="336566.ABB30_14320"/>
<dbReference type="Pfam" id="PF13828">
    <property type="entry name" value="DUF4190"/>
    <property type="match status" value="1"/>
</dbReference>
<dbReference type="EMBL" id="LDJM01000045">
    <property type="protein sequence ID" value="KRG74328.1"/>
    <property type="molecule type" value="Genomic_DNA"/>
</dbReference>
<evidence type="ECO:0000313" key="3">
    <source>
        <dbReference type="EMBL" id="KRG74328.1"/>
    </source>
</evidence>
<dbReference type="Proteomes" id="UP000050956">
    <property type="component" value="Unassembled WGS sequence"/>
</dbReference>
<feature type="domain" description="DUF4190" evidence="2">
    <location>
        <begin position="13"/>
        <end position="74"/>
    </location>
</feature>
<evidence type="ECO:0000259" key="2">
    <source>
        <dbReference type="Pfam" id="PF13828"/>
    </source>
</evidence>
<dbReference type="AlphaFoldDB" id="A0A0R0DB55"/>
<feature type="transmembrane region" description="Helical" evidence="1">
    <location>
        <begin position="12"/>
        <end position="39"/>
    </location>
</feature>
<gene>
    <name evidence="3" type="ORF">ABB30_14320</name>
</gene>
<comment type="caution">
    <text evidence="3">The sequence shown here is derived from an EMBL/GenBank/DDBJ whole genome shotgun (WGS) entry which is preliminary data.</text>
</comment>
<dbReference type="InterPro" id="IPR025241">
    <property type="entry name" value="DUF4190"/>
</dbReference>
<keyword evidence="1" id="KW-0472">Membrane</keyword>
<accession>A0A0R0DB55</accession>
<proteinExistence type="predicted"/>
<evidence type="ECO:0000313" key="4">
    <source>
        <dbReference type="Proteomes" id="UP000050956"/>
    </source>
</evidence>
<keyword evidence="4" id="KW-1185">Reference proteome</keyword>